<evidence type="ECO:0000313" key="1">
    <source>
        <dbReference type="EMBL" id="CUH98859.1"/>
    </source>
</evidence>
<dbReference type="Proteomes" id="UP000051326">
    <property type="component" value="Unassembled WGS sequence"/>
</dbReference>
<evidence type="ECO:0000313" key="2">
    <source>
        <dbReference type="Proteomes" id="UP000051326"/>
    </source>
</evidence>
<dbReference type="EMBL" id="CYSR01000010">
    <property type="protein sequence ID" value="CUH98859.1"/>
    <property type="molecule type" value="Genomic_DNA"/>
</dbReference>
<organism evidence="1 2">
    <name type="scientific">Leisingera aquaemixtae</name>
    <dbReference type="NCBI Taxonomy" id="1396826"/>
    <lineage>
        <taxon>Bacteria</taxon>
        <taxon>Pseudomonadati</taxon>
        <taxon>Pseudomonadota</taxon>
        <taxon>Alphaproteobacteria</taxon>
        <taxon>Rhodobacterales</taxon>
        <taxon>Roseobacteraceae</taxon>
        <taxon>Leisingera</taxon>
    </lineage>
</organism>
<gene>
    <name evidence="1" type="primary">rebM</name>
    <name evidence="1" type="ORF">PHA8399_00975</name>
</gene>
<sequence length="211" mass="22958">MTADARFWDRIAPKYANAPIRDLDAYRYTLERTRSYLKDSDRVLELGCGTGSTAIALAASAAEITATDLSEGMLKVGQERAWNAAASNVEFRCCGVLDAPEGPFDAVMAFNLLHLLPDLEAALASIAAKLPAGGLFISKTPCLGEARGSWKYWMYSIAIPLMRLAGKAPGHVDFLDIRTLEAAVQRAGFEIIETGNYPADTPGRYLVARRR</sequence>
<dbReference type="STRING" id="1396826.PHA8399_00975"/>
<dbReference type="InterPro" id="IPR029063">
    <property type="entry name" value="SAM-dependent_MTases_sf"/>
</dbReference>
<keyword evidence="1" id="KW-0489">Methyltransferase</keyword>
<dbReference type="PANTHER" id="PTHR43861">
    <property type="entry name" value="TRANS-ACONITATE 2-METHYLTRANSFERASE-RELATED"/>
    <property type="match status" value="1"/>
</dbReference>
<name>A0A0P1HNZ0_9RHOB</name>
<protein>
    <submittedName>
        <fullName evidence="1">Demethylrebeccamycin-D-glucose O-methyltransferase</fullName>
        <ecNumber evidence="1">2.1.1.164</ecNumber>
    </submittedName>
</protein>
<dbReference type="Gene3D" id="3.40.50.150">
    <property type="entry name" value="Vaccinia Virus protein VP39"/>
    <property type="match status" value="1"/>
</dbReference>
<reference evidence="1 2" key="1">
    <citation type="submission" date="2015-09" db="EMBL/GenBank/DDBJ databases">
        <authorList>
            <consortium name="Swine Surveillance"/>
        </authorList>
    </citation>
    <scope>NUCLEOTIDE SEQUENCE [LARGE SCALE GENOMIC DNA]</scope>
    <source>
        <strain evidence="1 2">CECT 8399</strain>
    </source>
</reference>
<dbReference type="Pfam" id="PF13489">
    <property type="entry name" value="Methyltransf_23"/>
    <property type="match status" value="1"/>
</dbReference>
<dbReference type="CDD" id="cd02440">
    <property type="entry name" value="AdoMet_MTases"/>
    <property type="match status" value="1"/>
</dbReference>
<accession>A0A0P1HNZ0</accession>
<dbReference type="RefSeq" id="WP_058285050.1">
    <property type="nucleotide sequence ID" value="NZ_CYSR01000010.1"/>
</dbReference>
<dbReference type="SUPFAM" id="SSF53335">
    <property type="entry name" value="S-adenosyl-L-methionine-dependent methyltransferases"/>
    <property type="match status" value="1"/>
</dbReference>
<keyword evidence="1" id="KW-0808">Transferase</keyword>
<dbReference type="EC" id="2.1.1.164" evidence="1"/>
<dbReference type="AlphaFoldDB" id="A0A0P1HNZ0"/>
<dbReference type="GO" id="GO:0032259">
    <property type="term" value="P:methylation"/>
    <property type="evidence" value="ECO:0007669"/>
    <property type="project" value="UniProtKB-KW"/>
</dbReference>
<proteinExistence type="predicted"/>
<dbReference type="PANTHER" id="PTHR43861:SF1">
    <property type="entry name" value="TRANS-ACONITATE 2-METHYLTRANSFERASE"/>
    <property type="match status" value="1"/>
</dbReference>
<dbReference type="GO" id="GO:0102082">
    <property type="term" value="F:demethylrebeccamycin--D-glucose O-methyltransferase activity"/>
    <property type="evidence" value="ECO:0007669"/>
    <property type="project" value="UniProtKB-EC"/>
</dbReference>